<organism evidence="3 4">
    <name type="scientific">Edaphochlamys debaryana</name>
    <dbReference type="NCBI Taxonomy" id="47281"/>
    <lineage>
        <taxon>Eukaryota</taxon>
        <taxon>Viridiplantae</taxon>
        <taxon>Chlorophyta</taxon>
        <taxon>core chlorophytes</taxon>
        <taxon>Chlorophyceae</taxon>
        <taxon>CS clade</taxon>
        <taxon>Chlamydomonadales</taxon>
        <taxon>Chlamydomonadales incertae sedis</taxon>
        <taxon>Edaphochlamys</taxon>
    </lineage>
</organism>
<feature type="domain" description="Phage tail collar" evidence="2">
    <location>
        <begin position="451"/>
        <end position="508"/>
    </location>
</feature>
<proteinExistence type="predicted"/>
<feature type="signal peptide" evidence="1">
    <location>
        <begin position="1"/>
        <end position="30"/>
    </location>
</feature>
<gene>
    <name evidence="3" type="ORF">HYH03_013532</name>
</gene>
<dbReference type="Pfam" id="PF07484">
    <property type="entry name" value="Collar"/>
    <property type="match status" value="1"/>
</dbReference>
<dbReference type="SUPFAM" id="SSF88874">
    <property type="entry name" value="Receptor-binding domain of short tail fibre protein gp12"/>
    <property type="match status" value="1"/>
</dbReference>
<name>A0A835XPQ2_9CHLO</name>
<evidence type="ECO:0000313" key="4">
    <source>
        <dbReference type="Proteomes" id="UP000612055"/>
    </source>
</evidence>
<dbReference type="InterPro" id="IPR037053">
    <property type="entry name" value="Phage_tail_collar_dom_sf"/>
</dbReference>
<keyword evidence="1" id="KW-0732">Signal</keyword>
<dbReference type="OrthoDB" id="560740at2759"/>
<dbReference type="InterPro" id="IPR011083">
    <property type="entry name" value="Phage_tail_collar_dom"/>
</dbReference>
<comment type="caution">
    <text evidence="3">The sequence shown here is derived from an EMBL/GenBank/DDBJ whole genome shotgun (WGS) entry which is preliminary data.</text>
</comment>
<reference evidence="3" key="1">
    <citation type="journal article" date="2020" name="bioRxiv">
        <title>Comparative genomics of Chlamydomonas.</title>
        <authorList>
            <person name="Craig R.J."/>
            <person name="Hasan A.R."/>
            <person name="Ness R.W."/>
            <person name="Keightley P.D."/>
        </authorList>
    </citation>
    <scope>NUCLEOTIDE SEQUENCE</scope>
    <source>
        <strain evidence="3">CCAP 11/70</strain>
    </source>
</reference>
<evidence type="ECO:0000313" key="3">
    <source>
        <dbReference type="EMBL" id="KAG2487953.1"/>
    </source>
</evidence>
<keyword evidence="4" id="KW-1185">Reference proteome</keyword>
<dbReference type="AlphaFoldDB" id="A0A835XPQ2"/>
<accession>A0A835XPQ2</accession>
<evidence type="ECO:0000259" key="2">
    <source>
        <dbReference type="Pfam" id="PF07484"/>
    </source>
</evidence>
<evidence type="ECO:0000256" key="1">
    <source>
        <dbReference type="SAM" id="SignalP"/>
    </source>
</evidence>
<feature type="chain" id="PRO_5032596532" description="Phage tail collar domain-containing protein" evidence="1">
    <location>
        <begin position="31"/>
        <end position="631"/>
    </location>
</feature>
<dbReference type="Gene3D" id="3.90.1340.10">
    <property type="entry name" value="Phage tail collar domain"/>
    <property type="match status" value="1"/>
</dbReference>
<dbReference type="Proteomes" id="UP000612055">
    <property type="component" value="Unassembled WGS sequence"/>
</dbReference>
<protein>
    <recommendedName>
        <fullName evidence="2">Phage tail collar domain-containing protein</fullName>
    </recommendedName>
</protein>
<dbReference type="EMBL" id="JAEHOE010000090">
    <property type="protein sequence ID" value="KAG2487953.1"/>
    <property type="molecule type" value="Genomic_DNA"/>
</dbReference>
<sequence>MRTMFPSLRLWSAVALLGLLVATAPLGCQAQESSAAADCALVLQQGVYNTITSTSTSAAYSNVMSALCQNYSSYSFNTYASDRAALDSYITQHAGGDSSYFRNADMKNLASSYCDSKAHSFDVAAKVSAGKFKASGSASQSDASSNCGALTSASSTAANGGDDSYFTGYHAKVAQSAYTSTATAITKTQSTMCASSSAINSGSAEVTYLSQVIDTNVHTAYKDCLANFAAGIRYKPMTGTGSRSFSLDISYTPSAQGGLASLLGVTIDPVGTAACVLLGCNRTVPECAVDGVMAIPLEEHKVYTVKCHVVNPPTSVAGNFTTVWISTNPGGSYRGFLSRLAPPTQVVPMYQRAAVDELRRVSDIITLKNTVAGLSKQVADLNKRLTDVVTPTVNNQTALVDAAEQALTSRMQQFNDAARRGTMQITSLQNQNARQASTIAFISRYRSVPMGALLQWGGSYPPPGYLLADGSAVSRSTYGGLYFMFGTTYGVGDGSTTFNLPDLRGRVPVGTGGGPETHDRDVGVRMGEEAHTLTAFELPFHSHYGSTDGGMATLSGQRSYQACVGTSAFGVKYGLRDSNTVGSSCNATGTTNCWNHVHNFRTDESAWPPAAPHNNIQPSLVVNYIIKYVVG</sequence>